<dbReference type="PANTHER" id="PTHR32251:SF23">
    <property type="entry name" value="3-OXO-5-ALPHA-STEROID 4-DEHYDROGENASE (DUF1295)"/>
    <property type="match status" value="1"/>
</dbReference>
<keyword evidence="1" id="KW-0812">Transmembrane</keyword>
<protein>
    <submittedName>
        <fullName evidence="2">Uncharacterized protein</fullName>
    </submittedName>
</protein>
<accession>A0A3B0UUN2</accession>
<reference evidence="2" key="1">
    <citation type="submission" date="2018-06" db="EMBL/GenBank/DDBJ databases">
        <authorList>
            <person name="Zhirakovskaya E."/>
        </authorList>
    </citation>
    <scope>NUCLEOTIDE SEQUENCE</scope>
</reference>
<feature type="transmembrane region" description="Helical" evidence="1">
    <location>
        <begin position="237"/>
        <end position="255"/>
    </location>
</feature>
<dbReference type="EMBL" id="UOES01000384">
    <property type="protein sequence ID" value="VAW28329.1"/>
    <property type="molecule type" value="Genomic_DNA"/>
</dbReference>
<feature type="transmembrane region" description="Helical" evidence="1">
    <location>
        <begin position="165"/>
        <end position="185"/>
    </location>
</feature>
<dbReference type="Pfam" id="PF06966">
    <property type="entry name" value="DUF1295"/>
    <property type="match status" value="1"/>
</dbReference>
<organism evidence="2">
    <name type="scientific">hydrothermal vent metagenome</name>
    <dbReference type="NCBI Taxonomy" id="652676"/>
    <lineage>
        <taxon>unclassified sequences</taxon>
        <taxon>metagenomes</taxon>
        <taxon>ecological metagenomes</taxon>
    </lineage>
</organism>
<gene>
    <name evidence="2" type="ORF">MNBD_BACTEROID06-684</name>
</gene>
<dbReference type="PANTHER" id="PTHR32251">
    <property type="entry name" value="3-OXO-5-ALPHA-STEROID 4-DEHYDROGENASE"/>
    <property type="match status" value="1"/>
</dbReference>
<feature type="transmembrane region" description="Helical" evidence="1">
    <location>
        <begin position="131"/>
        <end position="159"/>
    </location>
</feature>
<keyword evidence="1" id="KW-1133">Transmembrane helix</keyword>
<feature type="transmembrane region" description="Helical" evidence="1">
    <location>
        <begin position="34"/>
        <end position="53"/>
    </location>
</feature>
<feature type="transmembrane region" description="Helical" evidence="1">
    <location>
        <begin position="84"/>
        <end position="101"/>
    </location>
</feature>
<sequence length="287" mass="33088">MSRTNSLIIVGGIYLSAFILGIFLTLYLPQGNSLSKLFLIDILLTLLIFMFSFRFGNASIYNPYWSVVPTFIIGYWWYSTMAMPNYLVWGVTSLLVFLWSVRLTHNWARGWQGMQHEDWRYLKLKETTGKWYLMVNFLGIHLFPTLLVWVASIPLAYIFTSNEGFTWLNWLGVVVAVVGIGIEFISDNQLRTFKKEASAQAVLSSGVWGKVRHPNYLGEILFWWGLYIMSINSFTPWYISIGAVGVTSLFMFISIPMMDKHLLQKRPAYAVYMLKIGALLPKLINRN</sequence>
<evidence type="ECO:0000313" key="2">
    <source>
        <dbReference type="EMBL" id="VAW28329.1"/>
    </source>
</evidence>
<name>A0A3B0UUN2_9ZZZZ</name>
<proteinExistence type="predicted"/>
<feature type="transmembrane region" description="Helical" evidence="1">
    <location>
        <begin position="7"/>
        <end position="28"/>
    </location>
</feature>
<dbReference type="InterPro" id="IPR010721">
    <property type="entry name" value="UstE-like"/>
</dbReference>
<evidence type="ECO:0000256" key="1">
    <source>
        <dbReference type="SAM" id="Phobius"/>
    </source>
</evidence>
<keyword evidence="1" id="KW-0472">Membrane</keyword>
<dbReference type="Gene3D" id="1.20.120.1630">
    <property type="match status" value="1"/>
</dbReference>
<dbReference type="GO" id="GO:0016020">
    <property type="term" value="C:membrane"/>
    <property type="evidence" value="ECO:0007669"/>
    <property type="project" value="TreeGrafter"/>
</dbReference>
<dbReference type="AlphaFoldDB" id="A0A3B0UUN2"/>
<dbReference type="PROSITE" id="PS50244">
    <property type="entry name" value="S5A_REDUCTASE"/>
    <property type="match status" value="1"/>
</dbReference>